<comment type="caution">
    <text evidence="3">The sequence shown here is derived from an EMBL/GenBank/DDBJ whole genome shotgun (WGS) entry which is preliminary data.</text>
</comment>
<dbReference type="Pfam" id="PF20238">
    <property type="entry name" value="BIM1-like_dom"/>
    <property type="match status" value="1"/>
</dbReference>
<name>A0A397J7V2_9GLOM</name>
<evidence type="ECO:0000259" key="2">
    <source>
        <dbReference type="Pfam" id="PF20238"/>
    </source>
</evidence>
<organism evidence="3 4">
    <name type="scientific">Diversispora epigaea</name>
    <dbReference type="NCBI Taxonomy" id="1348612"/>
    <lineage>
        <taxon>Eukaryota</taxon>
        <taxon>Fungi</taxon>
        <taxon>Fungi incertae sedis</taxon>
        <taxon>Mucoromycota</taxon>
        <taxon>Glomeromycotina</taxon>
        <taxon>Glomeromycetes</taxon>
        <taxon>Diversisporales</taxon>
        <taxon>Diversisporaceae</taxon>
        <taxon>Diversispora</taxon>
    </lineage>
</organism>
<reference evidence="3 4" key="1">
    <citation type="submission" date="2018-08" db="EMBL/GenBank/DDBJ databases">
        <title>Genome and evolution of the arbuscular mycorrhizal fungus Diversispora epigaea (formerly Glomus versiforme) and its bacterial endosymbionts.</title>
        <authorList>
            <person name="Sun X."/>
            <person name="Fei Z."/>
            <person name="Harrison M."/>
        </authorList>
    </citation>
    <scope>NUCLEOTIDE SEQUENCE [LARGE SCALE GENOMIC DNA]</scope>
    <source>
        <strain evidence="3 4">IT104</strain>
    </source>
</reference>
<evidence type="ECO:0000256" key="1">
    <source>
        <dbReference type="SAM" id="Phobius"/>
    </source>
</evidence>
<dbReference type="OrthoDB" id="2146436at2759"/>
<dbReference type="InterPro" id="IPR046530">
    <property type="entry name" value="BIM1-like_dom"/>
</dbReference>
<dbReference type="STRING" id="1348612.A0A397J7V2"/>
<evidence type="ECO:0000313" key="3">
    <source>
        <dbReference type="EMBL" id="RHZ83122.1"/>
    </source>
</evidence>
<evidence type="ECO:0000313" key="4">
    <source>
        <dbReference type="Proteomes" id="UP000266861"/>
    </source>
</evidence>
<keyword evidence="1" id="KW-0472">Membrane</keyword>
<proteinExistence type="predicted"/>
<feature type="transmembrane region" description="Helical" evidence="1">
    <location>
        <begin position="161"/>
        <end position="181"/>
    </location>
</feature>
<dbReference type="EMBL" id="PQFF01000092">
    <property type="protein sequence ID" value="RHZ83122.1"/>
    <property type="molecule type" value="Genomic_DNA"/>
</dbReference>
<feature type="domain" description="Copper acquisition factor BIM1-like" evidence="2">
    <location>
        <begin position="24"/>
        <end position="156"/>
    </location>
</feature>
<gene>
    <name evidence="3" type="ORF">Glove_99g283</name>
</gene>
<feature type="transmembrane region" description="Helical" evidence="1">
    <location>
        <begin position="12"/>
        <end position="30"/>
    </location>
</feature>
<protein>
    <recommendedName>
        <fullName evidence="2">Copper acquisition factor BIM1-like domain-containing protein</fullName>
    </recommendedName>
</protein>
<keyword evidence="1" id="KW-0812">Transmembrane</keyword>
<keyword evidence="4" id="KW-1185">Reference proteome</keyword>
<dbReference type="AlphaFoldDB" id="A0A397J7V2"/>
<keyword evidence="1" id="KW-1133">Transmembrane helix</keyword>
<accession>A0A397J7V2</accession>
<sequence>MIYNMKIRQILFFVFIYMFVIEISGHFNLFKPPYRGTSLPYNVTGYPCGGYNQVNNSLITTVTLKTNVSVRVGDGNGNFSFFFSPTTDGNFVSISDVLFANAEAEAVIVNATVDLSKANGTNGTQGVIQAVFYFDGETSYECADVLIKDNSSTSSSAVNSVPHVALAFLFISLTIGFGNLVSL</sequence>
<dbReference type="Proteomes" id="UP000266861">
    <property type="component" value="Unassembled WGS sequence"/>
</dbReference>